<dbReference type="GO" id="GO:0005509">
    <property type="term" value="F:calcium ion binding"/>
    <property type="evidence" value="ECO:0007669"/>
    <property type="project" value="TreeGrafter"/>
</dbReference>
<dbReference type="Pfam" id="PF00168">
    <property type="entry name" value="C2"/>
    <property type="match status" value="3"/>
</dbReference>
<evidence type="ECO:0000256" key="10">
    <source>
        <dbReference type="ARBA" id="ARBA00023136"/>
    </source>
</evidence>
<keyword evidence="10 12" id="KW-0472">Membrane</keyword>
<evidence type="ECO:0000256" key="2">
    <source>
        <dbReference type="ARBA" id="ARBA00022448"/>
    </source>
</evidence>
<dbReference type="GO" id="GO:0031210">
    <property type="term" value="F:phosphatidylcholine binding"/>
    <property type="evidence" value="ECO:0007669"/>
    <property type="project" value="TreeGrafter"/>
</dbReference>
<keyword evidence="9" id="KW-0446">Lipid-binding</keyword>
<feature type="domain" description="C2" evidence="13">
    <location>
        <begin position="701"/>
        <end position="823"/>
    </location>
</feature>
<dbReference type="PROSITE" id="PS50004">
    <property type="entry name" value="C2"/>
    <property type="match status" value="3"/>
</dbReference>
<dbReference type="PANTHER" id="PTHR45761:SF1">
    <property type="entry name" value="EXTENDED SYNAPTOTAGMIN-LIKE PROTEIN 2, ISOFORM C"/>
    <property type="match status" value="1"/>
</dbReference>
<dbReference type="SMART" id="SM00239">
    <property type="entry name" value="C2"/>
    <property type="match status" value="3"/>
</dbReference>
<proteinExistence type="predicted"/>
<evidence type="ECO:0000256" key="5">
    <source>
        <dbReference type="ARBA" id="ARBA00022737"/>
    </source>
</evidence>
<evidence type="ECO:0000256" key="3">
    <source>
        <dbReference type="ARBA" id="ARBA00022692"/>
    </source>
</evidence>
<feature type="domain" description="SMP-LTD" evidence="14">
    <location>
        <begin position="113"/>
        <end position="292"/>
    </location>
</feature>
<evidence type="ECO:0000313" key="15">
    <source>
        <dbReference type="EMBL" id="CDW40078.1"/>
    </source>
</evidence>
<keyword evidence="3 12" id="KW-0812">Transmembrane</keyword>
<keyword evidence="6" id="KW-0106">Calcium</keyword>
<keyword evidence="7 12" id="KW-1133">Transmembrane helix</keyword>
<organism evidence="15">
    <name type="scientific">Lepeophtheirus salmonis</name>
    <name type="common">Salmon louse</name>
    <name type="synonym">Caligus salmonis</name>
    <dbReference type="NCBI Taxonomy" id="72036"/>
    <lineage>
        <taxon>Eukaryota</taxon>
        <taxon>Metazoa</taxon>
        <taxon>Ecdysozoa</taxon>
        <taxon>Arthropoda</taxon>
        <taxon>Crustacea</taxon>
        <taxon>Multicrustacea</taxon>
        <taxon>Hexanauplia</taxon>
        <taxon>Copepoda</taxon>
        <taxon>Siphonostomatoida</taxon>
        <taxon>Caligidae</taxon>
        <taxon>Lepeophtheirus</taxon>
    </lineage>
</organism>
<dbReference type="GO" id="GO:0005544">
    <property type="term" value="F:calcium-dependent phospholipid binding"/>
    <property type="evidence" value="ECO:0007669"/>
    <property type="project" value="TreeGrafter"/>
</dbReference>
<evidence type="ECO:0000256" key="6">
    <source>
        <dbReference type="ARBA" id="ARBA00022837"/>
    </source>
</evidence>
<feature type="domain" description="C2" evidence="13">
    <location>
        <begin position="417"/>
        <end position="545"/>
    </location>
</feature>
<evidence type="ECO:0000259" key="14">
    <source>
        <dbReference type="PROSITE" id="PS51847"/>
    </source>
</evidence>
<feature type="region of interest" description="Disordered" evidence="11">
    <location>
        <begin position="571"/>
        <end position="699"/>
    </location>
</feature>
<name>A0A0K2UPA4_LEPSM</name>
<keyword evidence="5" id="KW-0677">Repeat</keyword>
<dbReference type="InterPro" id="IPR000008">
    <property type="entry name" value="C2_dom"/>
</dbReference>
<evidence type="ECO:0000259" key="13">
    <source>
        <dbReference type="PROSITE" id="PS50004"/>
    </source>
</evidence>
<dbReference type="GO" id="GO:0006869">
    <property type="term" value="P:lipid transport"/>
    <property type="evidence" value="ECO:0007669"/>
    <property type="project" value="UniProtKB-KW"/>
</dbReference>
<evidence type="ECO:0000256" key="1">
    <source>
        <dbReference type="ARBA" id="ARBA00004370"/>
    </source>
</evidence>
<dbReference type="PROSITE" id="PS51847">
    <property type="entry name" value="SMP"/>
    <property type="match status" value="1"/>
</dbReference>
<feature type="compositionally biased region" description="Basic and acidic residues" evidence="11">
    <location>
        <begin position="614"/>
        <end position="626"/>
    </location>
</feature>
<evidence type="ECO:0000256" key="4">
    <source>
        <dbReference type="ARBA" id="ARBA00022723"/>
    </source>
</evidence>
<comment type="subcellular location">
    <subcellularLocation>
        <location evidence="1">Membrane</location>
    </subcellularLocation>
</comment>
<dbReference type="GO" id="GO:0035091">
    <property type="term" value="F:phosphatidylinositol binding"/>
    <property type="evidence" value="ECO:0007669"/>
    <property type="project" value="TreeGrafter"/>
</dbReference>
<dbReference type="AlphaFoldDB" id="A0A0K2UPA4"/>
<reference evidence="15" key="1">
    <citation type="submission" date="2014-05" db="EMBL/GenBank/DDBJ databases">
        <authorList>
            <person name="Chronopoulou M."/>
        </authorList>
    </citation>
    <scope>NUCLEOTIDE SEQUENCE</scope>
    <source>
        <tissue evidence="15">Whole organism</tissue>
    </source>
</reference>
<evidence type="ECO:0000256" key="7">
    <source>
        <dbReference type="ARBA" id="ARBA00022989"/>
    </source>
</evidence>
<evidence type="ECO:0000256" key="9">
    <source>
        <dbReference type="ARBA" id="ARBA00023121"/>
    </source>
</evidence>
<dbReference type="InterPro" id="IPR039010">
    <property type="entry name" value="Synaptotagmin_SMP"/>
</dbReference>
<gene>
    <name evidence="15" type="primary">Esyt2a</name>
</gene>
<protein>
    <submittedName>
        <fullName evidence="15">Extended synaptotagminlike protein 2a [Tribolium castaneum]</fullName>
    </submittedName>
</protein>
<dbReference type="InterPro" id="IPR051634">
    <property type="entry name" value="Extended_Synaptotagmin"/>
</dbReference>
<dbReference type="EMBL" id="HACA01022717">
    <property type="protein sequence ID" value="CDW40078.1"/>
    <property type="molecule type" value="Transcribed_RNA"/>
</dbReference>
<dbReference type="SUPFAM" id="SSF49562">
    <property type="entry name" value="C2 domain (Calcium/lipid-binding domain, CaLB)"/>
    <property type="match status" value="3"/>
</dbReference>
<dbReference type="GO" id="GO:0008429">
    <property type="term" value="F:phosphatidylethanolamine binding"/>
    <property type="evidence" value="ECO:0007669"/>
    <property type="project" value="TreeGrafter"/>
</dbReference>
<evidence type="ECO:0000256" key="12">
    <source>
        <dbReference type="SAM" id="Phobius"/>
    </source>
</evidence>
<keyword evidence="2" id="KW-0813">Transport</keyword>
<evidence type="ECO:0000256" key="8">
    <source>
        <dbReference type="ARBA" id="ARBA00023055"/>
    </source>
</evidence>
<dbReference type="Gene3D" id="2.60.40.150">
    <property type="entry name" value="C2 domain"/>
    <property type="match status" value="3"/>
</dbReference>
<dbReference type="InterPro" id="IPR035892">
    <property type="entry name" value="C2_domain_sf"/>
</dbReference>
<dbReference type="PANTHER" id="PTHR45761">
    <property type="entry name" value="EXTENDED SYNAPTOTAGMIN-LIKE PROTEIN 2, ISOFORM C"/>
    <property type="match status" value="1"/>
</dbReference>
<keyword evidence="8" id="KW-0445">Lipid transport</keyword>
<dbReference type="PRINTS" id="PR00399">
    <property type="entry name" value="SYNAPTOTAGMN"/>
</dbReference>
<feature type="transmembrane region" description="Helical" evidence="12">
    <location>
        <begin position="42"/>
        <end position="66"/>
    </location>
</feature>
<dbReference type="InterPro" id="IPR001565">
    <property type="entry name" value="Synaptotagmin"/>
</dbReference>
<dbReference type="InterPro" id="IPR031468">
    <property type="entry name" value="SMP_LBD"/>
</dbReference>
<sequence length="833" mass="93668">MSHKDDIRKMKNDLPGSHLNIEEEPEEDSVVRVIARFALRSAAWIGIYFLGYFNFSASFMIAPLILSVLRDQWKKEKRDKLSHARIAALTNEKSMIESRMKLEDLPSWVFFPDRDRAEWLNSIIKQLWPNVGHYTRKLLSESIEPAVATALEAYKLNGFKFDRVVLGQVPPRITGIKVYEKNTARDEIIMDMDIVLASDCEICFSVKKFKARISDFSLRGVIRVVFKPLIADIPLIGGIQVFFLSPPEIDFDLGGIANALDAPGLSNIVRKIILEQVGHLMVLPNKYSMTLVETVKNEALKCPDTAGVLRVNLIKGAQLLKKDIGIMGMGKSDPLAILTVGNKRVTTPMIKNTVNPEWDFIADFPIEVIQGQELLIEVWDHDDPGDNEFLGRASIKADVVAEKGELSNIWVDLEDVSSGKIQLSLSWMEATTDTSFLRGHRDEAISTVLQVYIDSCKGVESVKAKKPCPMVELTAGHETQNTWAQYNTTDPVYEQGFVFLVVNPEADDLKIRVINSEKSSKSEVLGFVTIHLSDLLRRPNLEYRNMPFTLKANCGGNATVLMTAQIRVLREPKPRNEIPPPHKHSTIMAEPKRESVVPQPKKGSPTRSMVSESLEDKMSYQSRDGDDERESYDEVYQESRAFSRDTVPESAKPQLDNRPSLSDVIGGTISASTGNSVDTDLLLSSPSHDNDGLRRRRQEPTCGKIKLSLSYSQRKEKLTVVVHNAYGLPGSDLPDPPDPYVKLYLLPEKNRKSKRKSEVVKDSCNPIYDEEFYYDIPLEKLATTQLEVSVIDKKGIFSKSPLMGRAVVDFVDSNIDVGISEWYPLYEEEDDSD</sequence>
<dbReference type="OrthoDB" id="1029639at2759"/>
<dbReference type="GO" id="GO:0005789">
    <property type="term" value="C:endoplasmic reticulum membrane"/>
    <property type="evidence" value="ECO:0007669"/>
    <property type="project" value="TreeGrafter"/>
</dbReference>
<evidence type="ECO:0000256" key="11">
    <source>
        <dbReference type="SAM" id="MobiDB-lite"/>
    </source>
</evidence>
<feature type="domain" description="C2" evidence="13">
    <location>
        <begin position="291"/>
        <end position="411"/>
    </location>
</feature>
<accession>A0A0K2UPA4</accession>
<feature type="compositionally biased region" description="Acidic residues" evidence="11">
    <location>
        <begin position="627"/>
        <end position="636"/>
    </location>
</feature>
<dbReference type="Pfam" id="PF17047">
    <property type="entry name" value="SMP_LBD"/>
    <property type="match status" value="1"/>
</dbReference>
<dbReference type="CDD" id="cd21670">
    <property type="entry name" value="SMP_ESyt"/>
    <property type="match status" value="1"/>
</dbReference>
<feature type="compositionally biased region" description="Polar residues" evidence="11">
    <location>
        <begin position="669"/>
        <end position="687"/>
    </location>
</feature>
<keyword evidence="4" id="KW-0479">Metal-binding</keyword>